<dbReference type="EMBL" id="ML995861">
    <property type="protein sequence ID" value="KAF2767115.1"/>
    <property type="molecule type" value="Genomic_DNA"/>
</dbReference>
<dbReference type="Proteomes" id="UP000799436">
    <property type="component" value="Unassembled WGS sequence"/>
</dbReference>
<dbReference type="AlphaFoldDB" id="A0A6G1L2Q9"/>
<evidence type="ECO:0000313" key="3">
    <source>
        <dbReference type="Proteomes" id="UP000799436"/>
    </source>
</evidence>
<evidence type="ECO:0000313" key="2">
    <source>
        <dbReference type="EMBL" id="KAF2767115.1"/>
    </source>
</evidence>
<keyword evidence="3" id="KW-1185">Reference proteome</keyword>
<organism evidence="2 3">
    <name type="scientific">Teratosphaeria nubilosa</name>
    <dbReference type="NCBI Taxonomy" id="161662"/>
    <lineage>
        <taxon>Eukaryota</taxon>
        <taxon>Fungi</taxon>
        <taxon>Dikarya</taxon>
        <taxon>Ascomycota</taxon>
        <taxon>Pezizomycotina</taxon>
        <taxon>Dothideomycetes</taxon>
        <taxon>Dothideomycetidae</taxon>
        <taxon>Mycosphaerellales</taxon>
        <taxon>Teratosphaeriaceae</taxon>
        <taxon>Teratosphaeria</taxon>
    </lineage>
</organism>
<evidence type="ECO:0000256" key="1">
    <source>
        <dbReference type="SAM" id="MobiDB-lite"/>
    </source>
</evidence>
<proteinExistence type="predicted"/>
<sequence length="131" mass="14025">MRASAGSVYLLSGAETSRVAQLQQAPTATRRTEGEGATDVSSWIALSSTGRRHSRRASTTAHHASSPPQYLAYTIPSTACNSCPCANDRWRRVSASSTRKSISSSIALPQPLSLPPRRLATSRPGHAIDHR</sequence>
<feature type="region of interest" description="Disordered" evidence="1">
    <location>
        <begin position="94"/>
        <end position="131"/>
    </location>
</feature>
<protein>
    <submittedName>
        <fullName evidence="2">Uncharacterized protein</fullName>
    </submittedName>
</protein>
<gene>
    <name evidence="2" type="ORF">EJ03DRAFT_162421</name>
</gene>
<feature type="compositionally biased region" description="Polar residues" evidence="1">
    <location>
        <begin position="39"/>
        <end position="49"/>
    </location>
</feature>
<feature type="compositionally biased region" description="Low complexity" evidence="1">
    <location>
        <begin position="94"/>
        <end position="119"/>
    </location>
</feature>
<feature type="compositionally biased region" description="Polar residues" evidence="1">
    <location>
        <begin position="57"/>
        <end position="68"/>
    </location>
</feature>
<accession>A0A6G1L2Q9</accession>
<name>A0A6G1L2Q9_9PEZI</name>
<reference evidence="2" key="1">
    <citation type="journal article" date="2020" name="Stud. Mycol.">
        <title>101 Dothideomycetes genomes: a test case for predicting lifestyles and emergence of pathogens.</title>
        <authorList>
            <person name="Haridas S."/>
            <person name="Albert R."/>
            <person name="Binder M."/>
            <person name="Bloem J."/>
            <person name="Labutti K."/>
            <person name="Salamov A."/>
            <person name="Andreopoulos B."/>
            <person name="Baker S."/>
            <person name="Barry K."/>
            <person name="Bills G."/>
            <person name="Bluhm B."/>
            <person name="Cannon C."/>
            <person name="Castanera R."/>
            <person name="Culley D."/>
            <person name="Daum C."/>
            <person name="Ezra D."/>
            <person name="Gonzalez J."/>
            <person name="Henrissat B."/>
            <person name="Kuo A."/>
            <person name="Liang C."/>
            <person name="Lipzen A."/>
            <person name="Lutzoni F."/>
            <person name="Magnuson J."/>
            <person name="Mondo S."/>
            <person name="Nolan M."/>
            <person name="Ohm R."/>
            <person name="Pangilinan J."/>
            <person name="Park H.-J."/>
            <person name="Ramirez L."/>
            <person name="Alfaro M."/>
            <person name="Sun H."/>
            <person name="Tritt A."/>
            <person name="Yoshinaga Y."/>
            <person name="Zwiers L.-H."/>
            <person name="Turgeon B."/>
            <person name="Goodwin S."/>
            <person name="Spatafora J."/>
            <person name="Crous P."/>
            <person name="Grigoriev I."/>
        </authorList>
    </citation>
    <scope>NUCLEOTIDE SEQUENCE</scope>
    <source>
        <strain evidence="2">CBS 116005</strain>
    </source>
</reference>
<feature type="region of interest" description="Disordered" evidence="1">
    <location>
        <begin position="23"/>
        <end position="68"/>
    </location>
</feature>